<dbReference type="EMBL" id="JAQQWP010000006">
    <property type="protein sequence ID" value="KAK8114202.1"/>
    <property type="molecule type" value="Genomic_DNA"/>
</dbReference>
<dbReference type="GO" id="GO:0003700">
    <property type="term" value="F:DNA-binding transcription factor activity"/>
    <property type="evidence" value="ECO:0007669"/>
    <property type="project" value="TreeGrafter"/>
</dbReference>
<evidence type="ECO:0000259" key="9">
    <source>
        <dbReference type="PROSITE" id="PS51299"/>
    </source>
</evidence>
<keyword evidence="7" id="KW-0183">Conidiation</keyword>
<dbReference type="Proteomes" id="UP001392437">
    <property type="component" value="Unassembled WGS sequence"/>
</dbReference>
<gene>
    <name evidence="10" type="ORF">PG999_006271</name>
</gene>
<dbReference type="GO" id="GO:0043565">
    <property type="term" value="F:sequence-specific DNA binding"/>
    <property type="evidence" value="ECO:0007669"/>
    <property type="project" value="TreeGrafter"/>
</dbReference>
<dbReference type="AlphaFoldDB" id="A0AAW0QUB0"/>
<dbReference type="SUPFAM" id="SSF54616">
    <property type="entry name" value="DNA-binding domain of Mlu1-box binding protein MBP1"/>
    <property type="match status" value="1"/>
</dbReference>
<evidence type="ECO:0000256" key="4">
    <source>
        <dbReference type="ARBA" id="ARBA00023015"/>
    </source>
</evidence>
<keyword evidence="3" id="KW-0749">Sporulation</keyword>
<dbReference type="PANTHER" id="PTHR47792:SF1">
    <property type="entry name" value="PROTEIN SOK2-RELATED"/>
    <property type="match status" value="1"/>
</dbReference>
<evidence type="ECO:0000256" key="6">
    <source>
        <dbReference type="ARBA" id="ARBA00023163"/>
    </source>
</evidence>
<evidence type="ECO:0000256" key="8">
    <source>
        <dbReference type="SAM" id="MobiDB-lite"/>
    </source>
</evidence>
<keyword evidence="5" id="KW-0238">DNA-binding</keyword>
<comment type="subcellular location">
    <subcellularLocation>
        <location evidence="1">Nucleus</location>
    </subcellularLocation>
</comment>
<feature type="compositionally biased region" description="Polar residues" evidence="8">
    <location>
        <begin position="496"/>
        <end position="507"/>
    </location>
</feature>
<reference evidence="10 11" key="1">
    <citation type="submission" date="2023-01" db="EMBL/GenBank/DDBJ databases">
        <title>Analysis of 21 Apiospora genomes using comparative genomics revels a genus with tremendous synthesis potential of carbohydrate active enzymes and secondary metabolites.</title>
        <authorList>
            <person name="Sorensen T."/>
        </authorList>
    </citation>
    <scope>NUCLEOTIDE SEQUENCE [LARGE SCALE GENOMIC DNA]</scope>
    <source>
        <strain evidence="10 11">CBS 117206</strain>
    </source>
</reference>
<dbReference type="InterPro" id="IPR036887">
    <property type="entry name" value="HTH_APSES_sf"/>
</dbReference>
<evidence type="ECO:0000313" key="11">
    <source>
        <dbReference type="Proteomes" id="UP001392437"/>
    </source>
</evidence>
<evidence type="ECO:0000256" key="3">
    <source>
        <dbReference type="ARBA" id="ARBA00022969"/>
    </source>
</evidence>
<keyword evidence="6" id="KW-0804">Transcription</keyword>
<organism evidence="10 11">
    <name type="scientific">Apiospora kogelbergensis</name>
    <dbReference type="NCBI Taxonomy" id="1337665"/>
    <lineage>
        <taxon>Eukaryota</taxon>
        <taxon>Fungi</taxon>
        <taxon>Dikarya</taxon>
        <taxon>Ascomycota</taxon>
        <taxon>Pezizomycotina</taxon>
        <taxon>Sordariomycetes</taxon>
        <taxon>Xylariomycetidae</taxon>
        <taxon>Amphisphaeriales</taxon>
        <taxon>Apiosporaceae</taxon>
        <taxon>Apiospora</taxon>
    </lineage>
</organism>
<feature type="compositionally biased region" description="Polar residues" evidence="8">
    <location>
        <begin position="717"/>
        <end position="726"/>
    </location>
</feature>
<feature type="domain" description="HTH APSES-type" evidence="9">
    <location>
        <begin position="239"/>
        <end position="345"/>
    </location>
</feature>
<feature type="region of interest" description="Disordered" evidence="8">
    <location>
        <begin position="15"/>
        <end position="200"/>
    </location>
</feature>
<dbReference type="InterPro" id="IPR029790">
    <property type="entry name" value="EFG1/Phd1/StuA"/>
</dbReference>
<keyword evidence="4" id="KW-0805">Transcription regulation</keyword>
<evidence type="ECO:0000313" key="10">
    <source>
        <dbReference type="EMBL" id="KAK8114202.1"/>
    </source>
</evidence>
<comment type="caution">
    <text evidence="10">The sequence shown here is derived from an EMBL/GenBank/DDBJ whole genome shotgun (WGS) entry which is preliminary data.</text>
</comment>
<dbReference type="Gene3D" id="3.10.260.10">
    <property type="entry name" value="Transcription regulator HTH, APSES-type DNA-binding domain"/>
    <property type="match status" value="1"/>
</dbReference>
<evidence type="ECO:0000256" key="7">
    <source>
        <dbReference type="ARBA" id="ARBA00023321"/>
    </source>
</evidence>
<dbReference type="SMART" id="SM01252">
    <property type="entry name" value="KilA-N"/>
    <property type="match status" value="1"/>
</dbReference>
<accession>A0AAW0QUB0</accession>
<sequence>LNGHLFNAVKLDLPPISHTQARGPSDVPPYYGHPATQRTPYVSERLPSLPFPQPPPLAYSSGTSSPRVSSIASSTSSNGESQSSFTSAASSNGPKTPSPNLPVPTALSGPPSQPIGAYDQYSAMNSAPTPDMYYPQHMSTGPAPSPQTVTSSGLSQYGHQSTPLLHPGPPQYSTPYQQQYGYANGLTSPQSAPPVVSNSMGPAQNVLPLPAVNQPGMGSQYTTGMDTTGQVAPPGMKPRVTATLWEDEGSLCFQVEARGICVARREDNHMINGTKLLNVAGMTRGRRDGILKSEKVRHVVKIGPMHLKGVWIPFERALDFANKEKITEMLYPLFVMAAAERRKQEQSQMRNTPAPAPPGGVLPSIQQHHHHMGLPGPQSSLPSHQNAGRPSLDRAHTFPTPPTSASSVMGNMGASDNFQWSQQNMSGAPSTNPMSIDTSLSNARSMPATPATTPPGSSMQSMQPYPQGTQPYDNSRGVYNTTHQSSYPPSHSSPQDRNSYGQANSYMRNDMAPPTGRPTAPSDQDVKPPNGMMHQPQAGEQVQQSAGEDEAEHEGEYTHDSGAYDANRTAYNYNAPPVAPLSGEHSHLSPEMTGSPGHQAGSGRATPRTAAPPQPFYAQQGYNTPPRIPPPSSNLYNVMSNDRGATNGAQGGDVYGSQNDLSERIRPPIMNGATGPMKRGRDDDDDRASSASLDLKRRKTLMDGPMPAPTFDAMNRPPSTLSQRRR</sequence>
<feature type="compositionally biased region" description="Low complexity" evidence="8">
    <location>
        <begin position="73"/>
        <end position="91"/>
    </location>
</feature>
<dbReference type="GO" id="GO:0045944">
    <property type="term" value="P:positive regulation of transcription by RNA polymerase II"/>
    <property type="evidence" value="ECO:0007669"/>
    <property type="project" value="TreeGrafter"/>
</dbReference>
<dbReference type="PROSITE" id="PS51299">
    <property type="entry name" value="HTH_APSES"/>
    <property type="match status" value="1"/>
</dbReference>
<comment type="similarity">
    <text evidence="2">Belongs to the EFG1/PHD1/stuA family.</text>
</comment>
<feature type="compositionally biased region" description="Polar residues" evidence="8">
    <location>
        <begin position="185"/>
        <end position="200"/>
    </location>
</feature>
<feature type="region of interest" description="Disordered" evidence="8">
    <location>
        <begin position="342"/>
        <end position="726"/>
    </location>
</feature>
<name>A0AAW0QUB0_9PEZI</name>
<feature type="compositionally biased region" description="Polar residues" evidence="8">
    <location>
        <begin position="456"/>
        <end position="482"/>
    </location>
</feature>
<feature type="compositionally biased region" description="Polar residues" evidence="8">
    <location>
        <begin position="377"/>
        <end position="388"/>
    </location>
</feature>
<dbReference type="GO" id="GO:0030435">
    <property type="term" value="P:sporulation resulting in formation of a cellular spore"/>
    <property type="evidence" value="ECO:0007669"/>
    <property type="project" value="UniProtKB-KW"/>
</dbReference>
<proteinExistence type="inferred from homology"/>
<feature type="compositionally biased region" description="Polar residues" evidence="8">
    <location>
        <begin position="60"/>
        <end position="72"/>
    </location>
</feature>
<feature type="compositionally biased region" description="Low complexity" evidence="8">
    <location>
        <begin position="483"/>
        <end position="495"/>
    </location>
</feature>
<evidence type="ECO:0000256" key="1">
    <source>
        <dbReference type="ARBA" id="ARBA00004123"/>
    </source>
</evidence>
<keyword evidence="11" id="KW-1185">Reference proteome</keyword>
<protein>
    <submittedName>
        <fullName evidence="10">Apses-domain-containing protein</fullName>
    </submittedName>
</protein>
<evidence type="ECO:0000256" key="5">
    <source>
        <dbReference type="ARBA" id="ARBA00023125"/>
    </source>
</evidence>
<evidence type="ECO:0000256" key="2">
    <source>
        <dbReference type="ARBA" id="ARBA00007247"/>
    </source>
</evidence>
<dbReference type="GO" id="GO:0048315">
    <property type="term" value="P:conidium formation"/>
    <property type="evidence" value="ECO:0007669"/>
    <property type="project" value="UniProtKB-KW"/>
</dbReference>
<feature type="compositionally biased region" description="Polar residues" evidence="8">
    <location>
        <begin position="403"/>
        <end position="444"/>
    </location>
</feature>
<feature type="compositionally biased region" description="Polar residues" evidence="8">
    <location>
        <begin position="633"/>
        <end position="648"/>
    </location>
</feature>
<feature type="compositionally biased region" description="Low complexity" evidence="8">
    <location>
        <begin position="173"/>
        <end position="182"/>
    </location>
</feature>
<dbReference type="InterPro" id="IPR018004">
    <property type="entry name" value="KilA/APSES_HTH"/>
</dbReference>
<dbReference type="PANTHER" id="PTHR47792">
    <property type="entry name" value="PROTEIN SOK2-RELATED"/>
    <property type="match status" value="1"/>
</dbReference>
<feature type="compositionally biased region" description="Polar residues" evidence="8">
    <location>
        <begin position="146"/>
        <end position="163"/>
    </location>
</feature>
<feature type="non-terminal residue" evidence="10">
    <location>
        <position position="1"/>
    </location>
</feature>
<dbReference type="Pfam" id="PF04383">
    <property type="entry name" value="KilA-N"/>
    <property type="match status" value="1"/>
</dbReference>
<dbReference type="GO" id="GO:0005634">
    <property type="term" value="C:nucleus"/>
    <property type="evidence" value="ECO:0007669"/>
    <property type="project" value="UniProtKB-SubCell"/>
</dbReference>
<dbReference type="InterPro" id="IPR003163">
    <property type="entry name" value="Tscrpt_reg_HTH_APSES-type"/>
</dbReference>